<keyword evidence="1" id="KW-0547">Nucleotide-binding</keyword>
<dbReference type="Gene3D" id="3.90.1530.10">
    <property type="entry name" value="Conserved hypothetical protein from pyrococcus furiosus pfu- 392566-001, ParB domain"/>
    <property type="match status" value="1"/>
</dbReference>
<dbReference type="EMBL" id="MGER01000067">
    <property type="protein sequence ID" value="OGL87648.1"/>
    <property type="molecule type" value="Genomic_DNA"/>
</dbReference>
<accession>A0A1F7VBX5</accession>
<evidence type="ECO:0000313" key="4">
    <source>
        <dbReference type="Proteomes" id="UP000178264"/>
    </source>
</evidence>
<dbReference type="CDD" id="cd16388">
    <property type="entry name" value="SbnI_like_N"/>
    <property type="match status" value="1"/>
</dbReference>
<dbReference type="SUPFAM" id="SSF110849">
    <property type="entry name" value="ParB/Sulfiredoxin"/>
    <property type="match status" value="1"/>
</dbReference>
<reference evidence="3 4" key="1">
    <citation type="journal article" date="2016" name="Nat. Commun.">
        <title>Thousands of microbial genomes shed light on interconnected biogeochemical processes in an aquifer system.</title>
        <authorList>
            <person name="Anantharaman K."/>
            <person name="Brown C.T."/>
            <person name="Hug L.A."/>
            <person name="Sharon I."/>
            <person name="Castelle C.J."/>
            <person name="Probst A.J."/>
            <person name="Thomas B.C."/>
            <person name="Singh A."/>
            <person name="Wilkins M.J."/>
            <person name="Karaoz U."/>
            <person name="Brodie E.L."/>
            <person name="Williams K.H."/>
            <person name="Hubbard S.S."/>
            <person name="Banfield J.F."/>
        </authorList>
    </citation>
    <scope>NUCLEOTIDE SEQUENCE [LARGE SCALE GENOMIC DNA]</scope>
</reference>
<gene>
    <name evidence="3" type="ORF">A3I42_04870</name>
</gene>
<evidence type="ECO:0008006" key="5">
    <source>
        <dbReference type="Google" id="ProtNLM"/>
    </source>
</evidence>
<dbReference type="GO" id="GO:0005524">
    <property type="term" value="F:ATP binding"/>
    <property type="evidence" value="ECO:0007669"/>
    <property type="project" value="UniProtKB-KW"/>
</dbReference>
<dbReference type="InterPro" id="IPR023098">
    <property type="entry name" value="SerK/SbnI_C"/>
</dbReference>
<protein>
    <recommendedName>
        <fullName evidence="5">ParB/Sulfiredoxin domain-containing protein</fullName>
    </recommendedName>
</protein>
<name>A0A1F7VBX5_9BACT</name>
<evidence type="ECO:0000256" key="1">
    <source>
        <dbReference type="ARBA" id="ARBA00022741"/>
    </source>
</evidence>
<dbReference type="InterPro" id="IPR037953">
    <property type="entry name" value="SbnI-like_N"/>
</dbReference>
<dbReference type="InterPro" id="IPR036086">
    <property type="entry name" value="ParB/Sulfiredoxin_sf"/>
</dbReference>
<keyword evidence="2" id="KW-0067">ATP-binding</keyword>
<organism evidence="3 4">
    <name type="scientific">Candidatus Uhrbacteria bacterium RIFCSPLOWO2_02_FULL_49_11</name>
    <dbReference type="NCBI Taxonomy" id="1802409"/>
    <lineage>
        <taxon>Bacteria</taxon>
        <taxon>Candidatus Uhriibacteriota</taxon>
    </lineage>
</organism>
<evidence type="ECO:0000256" key="2">
    <source>
        <dbReference type="ARBA" id="ARBA00022840"/>
    </source>
</evidence>
<comment type="caution">
    <text evidence="3">The sequence shown here is derived from an EMBL/GenBank/DDBJ whole genome shotgun (WGS) entry which is preliminary data.</text>
</comment>
<evidence type="ECO:0000313" key="3">
    <source>
        <dbReference type="EMBL" id="OGL87648.1"/>
    </source>
</evidence>
<dbReference type="Proteomes" id="UP000178264">
    <property type="component" value="Unassembled WGS sequence"/>
</dbReference>
<sequence>MTRLQKFRIIQMPHLKVVPTKQVILHEYFDANRTTALKKKIITSGKWKDPPIVTQLIDGRFMVLDGANRTTSMKALGIPHMLAQVVDYFDPSIQLKSWNHVVRLLPERLMQSLRESGVDLPLDSHSDKKAKRMLSQRKILAYLCDRKGNAFVLPLQKSPKAALELLNTLVRGYEGKSVIHRTEEATHKAFHGLDRRMRTLIVFPSLTKLGVLNAIARGQFLPSGISRHLILRRALRIYLPLSVLKSRRMTIRQKQARADRLIQDLYEQGKVRFYPEGIYLFDE</sequence>
<proteinExistence type="predicted"/>
<dbReference type="Gene3D" id="3.30.1760.10">
    <property type="entry name" value="Conserved hypothetical protein from pyrococcus furiosus pfu- 392566-001, domain 2"/>
    <property type="match status" value="1"/>
</dbReference>
<dbReference type="AlphaFoldDB" id="A0A1F7VBX5"/>